<organism evidence="3 4">
    <name type="scientific">Hortaea werneckii</name>
    <name type="common">Black yeast</name>
    <name type="synonym">Cladosporium werneckii</name>
    <dbReference type="NCBI Taxonomy" id="91943"/>
    <lineage>
        <taxon>Eukaryota</taxon>
        <taxon>Fungi</taxon>
        <taxon>Dikarya</taxon>
        <taxon>Ascomycota</taxon>
        <taxon>Pezizomycotina</taxon>
        <taxon>Dothideomycetes</taxon>
        <taxon>Dothideomycetidae</taxon>
        <taxon>Mycosphaerellales</taxon>
        <taxon>Teratosphaeriaceae</taxon>
        <taxon>Hortaea</taxon>
    </lineage>
</organism>
<protein>
    <recommendedName>
        <fullName evidence="1">Alpha fucosidase A-like C-terminal domain-containing protein</fullName>
    </recommendedName>
</protein>
<dbReference type="InterPro" id="IPR013780">
    <property type="entry name" value="Glyco_hydro_b"/>
</dbReference>
<dbReference type="Proteomes" id="UP000271337">
    <property type="component" value="Unassembled WGS sequence"/>
</dbReference>
<dbReference type="OrthoDB" id="2848340at2759"/>
<comment type="caution">
    <text evidence="3">The sequence shown here is derived from an EMBL/GenBank/DDBJ whole genome shotgun (WGS) entry which is preliminary data.</text>
</comment>
<proteinExistence type="predicted"/>
<evidence type="ECO:0000313" key="4">
    <source>
        <dbReference type="Proteomes" id="UP000271337"/>
    </source>
</evidence>
<name>A0A3M6ZHK6_HORWE</name>
<evidence type="ECO:0000313" key="3">
    <source>
        <dbReference type="EMBL" id="RMY14765.1"/>
    </source>
</evidence>
<evidence type="ECO:0000259" key="1">
    <source>
        <dbReference type="Pfam" id="PF21307"/>
    </source>
</evidence>
<dbReference type="EMBL" id="QWIL01000716">
    <property type="protein sequence ID" value="RMY14765.1"/>
    <property type="molecule type" value="Genomic_DNA"/>
</dbReference>
<sequence>MVGECLGGGRELLPAYLGHAGPKTPLLRLLPALPIQWVMNGGGSVRGLRARGGFEVDIAWDDRGRLSEANVTSLEGGGAWVTVGDEPLGTDGFVAGNSSQKTSVEGFGKGKFVLLSPAGAGQSYRVLSA</sequence>
<dbReference type="Proteomes" id="UP000281245">
    <property type="component" value="Unassembled WGS sequence"/>
</dbReference>
<feature type="domain" description="Alpha fucosidase A-like C-terminal" evidence="1">
    <location>
        <begin position="26"/>
        <end position="85"/>
    </location>
</feature>
<dbReference type="InterPro" id="IPR049053">
    <property type="entry name" value="AFCA-like_C"/>
</dbReference>
<evidence type="ECO:0000313" key="2">
    <source>
        <dbReference type="EMBL" id="RMX73236.1"/>
    </source>
</evidence>
<dbReference type="Pfam" id="PF21307">
    <property type="entry name" value="Glyco_hydro_95_C"/>
    <property type="match status" value="1"/>
</dbReference>
<accession>A0A3M6ZHK6</accession>
<gene>
    <name evidence="3" type="ORF">D0867_07042</name>
    <name evidence="2" type="ORF">D0869_13805</name>
</gene>
<dbReference type="EMBL" id="QWIJ01001886">
    <property type="protein sequence ID" value="RMX73236.1"/>
    <property type="molecule type" value="Genomic_DNA"/>
</dbReference>
<dbReference type="AlphaFoldDB" id="A0A3M6ZHK6"/>
<evidence type="ECO:0000313" key="5">
    <source>
        <dbReference type="Proteomes" id="UP000281245"/>
    </source>
</evidence>
<reference evidence="4 5" key="1">
    <citation type="journal article" date="2018" name="BMC Genomics">
        <title>Genomic evidence for intraspecific hybridization in a clonal and extremely halotolerant yeast.</title>
        <authorList>
            <person name="Gostincar C."/>
            <person name="Stajich J.E."/>
            <person name="Zupancic J."/>
            <person name="Zalar P."/>
            <person name="Gunde-Cimerman N."/>
        </authorList>
    </citation>
    <scope>NUCLEOTIDE SEQUENCE [LARGE SCALE GENOMIC DNA]</scope>
    <source>
        <strain evidence="2 5">EXF-6656</strain>
        <strain evidence="3 4">EXF-6669</strain>
    </source>
</reference>
<dbReference type="Gene3D" id="2.60.40.1180">
    <property type="entry name" value="Golgi alpha-mannosidase II"/>
    <property type="match status" value="1"/>
</dbReference>